<keyword evidence="2" id="KW-1185">Reference proteome</keyword>
<dbReference type="PANTHER" id="PTHR34049:SF2">
    <property type="entry name" value="F-BOX DOMAIN CONTAINING PROTEIN, EXPRESSED"/>
    <property type="match status" value="1"/>
</dbReference>
<dbReference type="STRING" id="4529.A0A0E0QZK3"/>
<dbReference type="InterPro" id="IPR036047">
    <property type="entry name" value="F-box-like_dom_sf"/>
</dbReference>
<evidence type="ECO:0008006" key="3">
    <source>
        <dbReference type="Google" id="ProtNLM"/>
    </source>
</evidence>
<evidence type="ECO:0000313" key="1">
    <source>
        <dbReference type="EnsemblPlants" id="ORUFI10G11740.1"/>
    </source>
</evidence>
<dbReference type="Gramene" id="ORUFI10G11740.1">
    <property type="protein sequence ID" value="ORUFI10G11740.1"/>
    <property type="gene ID" value="ORUFI10G11740"/>
</dbReference>
<proteinExistence type="predicted"/>
<dbReference type="InterPro" id="IPR045286">
    <property type="entry name" value="FBS1-like"/>
</dbReference>
<organism evidence="1 2">
    <name type="scientific">Oryza rufipogon</name>
    <name type="common">Brownbeard rice</name>
    <name type="synonym">Asian wild rice</name>
    <dbReference type="NCBI Taxonomy" id="4529"/>
    <lineage>
        <taxon>Eukaryota</taxon>
        <taxon>Viridiplantae</taxon>
        <taxon>Streptophyta</taxon>
        <taxon>Embryophyta</taxon>
        <taxon>Tracheophyta</taxon>
        <taxon>Spermatophyta</taxon>
        <taxon>Magnoliopsida</taxon>
        <taxon>Liliopsida</taxon>
        <taxon>Poales</taxon>
        <taxon>Poaceae</taxon>
        <taxon>BOP clade</taxon>
        <taxon>Oryzoideae</taxon>
        <taxon>Oryzeae</taxon>
        <taxon>Oryzinae</taxon>
        <taxon>Oryza</taxon>
    </lineage>
</organism>
<reference evidence="1" key="2">
    <citation type="submission" date="2015-06" db="UniProtKB">
        <authorList>
            <consortium name="EnsemblPlants"/>
        </authorList>
    </citation>
    <scope>IDENTIFICATION</scope>
</reference>
<dbReference type="OMA" id="IKIICCL"/>
<dbReference type="HOGENOM" id="CLU_062529_0_0_1"/>
<reference evidence="2" key="1">
    <citation type="submission" date="2013-06" db="EMBL/GenBank/DDBJ databases">
        <authorList>
            <person name="Zhao Q."/>
        </authorList>
    </citation>
    <scope>NUCLEOTIDE SEQUENCE</scope>
    <source>
        <strain evidence="2">cv. W1943</strain>
    </source>
</reference>
<dbReference type="Proteomes" id="UP000008022">
    <property type="component" value="Unassembled WGS sequence"/>
</dbReference>
<dbReference type="eggNOG" id="ENOG502QTVG">
    <property type="taxonomic scope" value="Eukaryota"/>
</dbReference>
<protein>
    <recommendedName>
        <fullName evidence="3">F-box domain-containing protein</fullName>
    </recommendedName>
</protein>
<accession>A0A0E0QZK3</accession>
<dbReference type="AlphaFoldDB" id="A0A0E0QZK3"/>
<dbReference type="PANTHER" id="PTHR34049">
    <property type="entry name" value="F-BOX PROTEIN SKIP27"/>
    <property type="match status" value="1"/>
</dbReference>
<name>A0A0E0QZK3_ORYRU</name>
<evidence type="ECO:0000313" key="2">
    <source>
        <dbReference type="Proteomes" id="UP000008022"/>
    </source>
</evidence>
<dbReference type="EnsemblPlants" id="ORUFI10G11740.1">
    <property type="protein sequence ID" value="ORUFI10G11740.1"/>
    <property type="gene ID" value="ORUFI10G11740"/>
</dbReference>
<dbReference type="SUPFAM" id="SSF81383">
    <property type="entry name" value="F-box domain"/>
    <property type="match status" value="1"/>
</dbReference>
<sequence>MAPRRDESEFGAKTPRKIFGFPPLSPSLSSQYKTISSILSLSSPTTSSTSPLCYSICVRERKRGGERDLWRRGCSVAAVTAGRRRELGCWGFGSRASIGWELLAPELRRALPSDIMGTGSVTVKQKKRVKHTKNKYLKPGALAQIRYSRSTSRDIGKKRILLNVDKDELPQEEVAFENTEPMMSPKRLNFEPFSGTKGQVMPITPKTPQSDELSDGHSRLESLPLELLIKIICCLHHDQLNIVFHVSKRIRKAVELARQYHFNYTTPDRSRQELLQHTTPLPTEHWPFMRIDGKDVRISTPRTPKAPKHAPRLARLELLDFKPITAVLFPDTFPSKRLRRSMPPGLPRPVSKAASSTRVLLYEEELCEAVAQNKLL</sequence>